<comment type="caution">
    <text evidence="3">The sequence shown here is derived from an EMBL/GenBank/DDBJ whole genome shotgun (WGS) entry which is preliminary data.</text>
</comment>
<gene>
    <name evidence="3" type="ORF">H9828_00375</name>
</gene>
<evidence type="ECO:0000313" key="3">
    <source>
        <dbReference type="EMBL" id="HIY67854.1"/>
    </source>
</evidence>
<keyword evidence="1" id="KW-0238">DNA-binding</keyword>
<dbReference type="Gene3D" id="1.10.260.40">
    <property type="entry name" value="lambda repressor-like DNA-binding domains"/>
    <property type="match status" value="1"/>
</dbReference>
<evidence type="ECO:0000259" key="2">
    <source>
        <dbReference type="PROSITE" id="PS50943"/>
    </source>
</evidence>
<dbReference type="PANTHER" id="PTHR46797:SF1">
    <property type="entry name" value="METHYLPHOSPHONATE SYNTHASE"/>
    <property type="match status" value="1"/>
</dbReference>
<dbReference type="GO" id="GO:0005829">
    <property type="term" value="C:cytosol"/>
    <property type="evidence" value="ECO:0007669"/>
    <property type="project" value="TreeGrafter"/>
</dbReference>
<dbReference type="PROSITE" id="PS50943">
    <property type="entry name" value="HTH_CROC1"/>
    <property type="match status" value="1"/>
</dbReference>
<dbReference type="InterPro" id="IPR010982">
    <property type="entry name" value="Lambda_DNA-bd_dom_sf"/>
</dbReference>
<dbReference type="InterPro" id="IPR001387">
    <property type="entry name" value="Cro/C1-type_HTH"/>
</dbReference>
<sequence>MQLRIKEVSKSQGISITKLAELVGITQPNMSNIANGKTSPSLELLDRIATALGVTVPELFAPQPTNTITCPHCGAVLEIREKE</sequence>
<dbReference type="Pfam" id="PF01381">
    <property type="entry name" value="HTH_3"/>
    <property type="match status" value="1"/>
</dbReference>
<dbReference type="AlphaFoldDB" id="A0A9D1YXU1"/>
<dbReference type="CDD" id="cd00093">
    <property type="entry name" value="HTH_XRE"/>
    <property type="match status" value="1"/>
</dbReference>
<protein>
    <submittedName>
        <fullName evidence="3">Helix-turn-helix domain-containing protein</fullName>
    </submittedName>
</protein>
<feature type="domain" description="HTH cro/C1-type" evidence="2">
    <location>
        <begin position="5"/>
        <end position="59"/>
    </location>
</feature>
<dbReference type="InterPro" id="IPR050807">
    <property type="entry name" value="TransReg_Diox_bact_type"/>
</dbReference>
<organism evidence="3 4">
    <name type="scientific">Candidatus Alistipes intestinigallinarum</name>
    <dbReference type="NCBI Taxonomy" id="2838440"/>
    <lineage>
        <taxon>Bacteria</taxon>
        <taxon>Pseudomonadati</taxon>
        <taxon>Bacteroidota</taxon>
        <taxon>Bacteroidia</taxon>
        <taxon>Bacteroidales</taxon>
        <taxon>Rikenellaceae</taxon>
        <taxon>Alistipes</taxon>
    </lineage>
</organism>
<dbReference type="SMART" id="SM00530">
    <property type="entry name" value="HTH_XRE"/>
    <property type="match status" value="1"/>
</dbReference>
<dbReference type="SUPFAM" id="SSF47413">
    <property type="entry name" value="lambda repressor-like DNA-binding domains"/>
    <property type="match status" value="1"/>
</dbReference>
<dbReference type="GO" id="GO:0003677">
    <property type="term" value="F:DNA binding"/>
    <property type="evidence" value="ECO:0007669"/>
    <property type="project" value="UniProtKB-KW"/>
</dbReference>
<dbReference type="GO" id="GO:0003700">
    <property type="term" value="F:DNA-binding transcription factor activity"/>
    <property type="evidence" value="ECO:0007669"/>
    <property type="project" value="TreeGrafter"/>
</dbReference>
<proteinExistence type="predicted"/>
<accession>A0A9D1YXU1</accession>
<reference evidence="3" key="1">
    <citation type="journal article" date="2021" name="PeerJ">
        <title>Extensive microbial diversity within the chicken gut microbiome revealed by metagenomics and culture.</title>
        <authorList>
            <person name="Gilroy R."/>
            <person name="Ravi A."/>
            <person name="Getino M."/>
            <person name="Pursley I."/>
            <person name="Horton D.L."/>
            <person name="Alikhan N.F."/>
            <person name="Baker D."/>
            <person name="Gharbi K."/>
            <person name="Hall N."/>
            <person name="Watson M."/>
            <person name="Adriaenssens E.M."/>
            <person name="Foster-Nyarko E."/>
            <person name="Jarju S."/>
            <person name="Secka A."/>
            <person name="Antonio M."/>
            <person name="Oren A."/>
            <person name="Chaudhuri R.R."/>
            <person name="La Ragione R."/>
            <person name="Hildebrand F."/>
            <person name="Pallen M.J."/>
        </authorList>
    </citation>
    <scope>NUCLEOTIDE SEQUENCE</scope>
    <source>
        <strain evidence="3">5134</strain>
    </source>
</reference>
<dbReference type="Proteomes" id="UP000886844">
    <property type="component" value="Unassembled WGS sequence"/>
</dbReference>
<dbReference type="EMBL" id="DXDA01000004">
    <property type="protein sequence ID" value="HIY67854.1"/>
    <property type="molecule type" value="Genomic_DNA"/>
</dbReference>
<reference evidence="3" key="2">
    <citation type="submission" date="2021-04" db="EMBL/GenBank/DDBJ databases">
        <authorList>
            <person name="Gilroy R."/>
        </authorList>
    </citation>
    <scope>NUCLEOTIDE SEQUENCE</scope>
    <source>
        <strain evidence="3">5134</strain>
    </source>
</reference>
<dbReference type="PANTHER" id="PTHR46797">
    <property type="entry name" value="HTH-TYPE TRANSCRIPTIONAL REGULATOR"/>
    <property type="match status" value="1"/>
</dbReference>
<evidence type="ECO:0000313" key="4">
    <source>
        <dbReference type="Proteomes" id="UP000886844"/>
    </source>
</evidence>
<evidence type="ECO:0000256" key="1">
    <source>
        <dbReference type="ARBA" id="ARBA00023125"/>
    </source>
</evidence>
<name>A0A9D1YXU1_9BACT</name>